<dbReference type="GeneID" id="19144596"/>
<gene>
    <name evidence="1" type="ORF">COCCADRAFT_113182</name>
</gene>
<dbReference type="AlphaFoldDB" id="W6XIE6"/>
<dbReference type="Proteomes" id="UP000053841">
    <property type="component" value="Unassembled WGS sequence"/>
</dbReference>
<dbReference type="KEGG" id="bze:COCCADRAFT_113182"/>
<reference evidence="1 2" key="1">
    <citation type="journal article" date="2013" name="PLoS Genet.">
        <title>Comparative genome structure, secondary metabolite, and effector coding capacity across Cochliobolus pathogens.</title>
        <authorList>
            <person name="Condon B.J."/>
            <person name="Leng Y."/>
            <person name="Wu D."/>
            <person name="Bushley K.E."/>
            <person name="Ohm R.A."/>
            <person name="Otillar R."/>
            <person name="Martin J."/>
            <person name="Schackwitz W."/>
            <person name="Grimwood J."/>
            <person name="MohdZainudin N."/>
            <person name="Xue C."/>
            <person name="Wang R."/>
            <person name="Manning V.A."/>
            <person name="Dhillon B."/>
            <person name="Tu Z.J."/>
            <person name="Steffenson B.J."/>
            <person name="Salamov A."/>
            <person name="Sun H."/>
            <person name="Lowry S."/>
            <person name="LaButti K."/>
            <person name="Han J."/>
            <person name="Copeland A."/>
            <person name="Lindquist E."/>
            <person name="Barry K."/>
            <person name="Schmutz J."/>
            <person name="Baker S.E."/>
            <person name="Ciuffetti L.M."/>
            <person name="Grigoriev I.V."/>
            <person name="Zhong S."/>
            <person name="Turgeon B.G."/>
        </authorList>
    </citation>
    <scope>NUCLEOTIDE SEQUENCE [LARGE SCALE GENOMIC DNA]</scope>
    <source>
        <strain evidence="1 2">26-R-13</strain>
    </source>
</reference>
<dbReference type="OrthoDB" id="10379771at2759"/>
<protein>
    <submittedName>
        <fullName evidence="1">Uncharacterized protein</fullName>
    </submittedName>
</protein>
<sequence>MRVDHNECNNEIKPILISIAFGPAIPSIPSWRDGCDGAAIPICTAIPDGQPCVRTQPCATGP</sequence>
<accession>W6XIE6</accession>
<proteinExistence type="predicted"/>
<dbReference type="HOGENOM" id="CLU_2903884_0_0_1"/>
<dbReference type="EMBL" id="KI965088">
    <property type="protein sequence ID" value="EUC26857.1"/>
    <property type="molecule type" value="Genomic_DNA"/>
</dbReference>
<evidence type="ECO:0000313" key="2">
    <source>
        <dbReference type="Proteomes" id="UP000053841"/>
    </source>
</evidence>
<name>W6XIE6_COCC2</name>
<organism evidence="1 2">
    <name type="scientific">Cochliobolus carbonum (strain 26-R-13)</name>
    <name type="common">Maize leaf spot fungus</name>
    <name type="synonym">Bipolaris zeicola</name>
    <dbReference type="NCBI Taxonomy" id="930089"/>
    <lineage>
        <taxon>Eukaryota</taxon>
        <taxon>Fungi</taxon>
        <taxon>Dikarya</taxon>
        <taxon>Ascomycota</taxon>
        <taxon>Pezizomycotina</taxon>
        <taxon>Dothideomycetes</taxon>
        <taxon>Pleosporomycetidae</taxon>
        <taxon>Pleosporales</taxon>
        <taxon>Pleosporineae</taxon>
        <taxon>Pleosporaceae</taxon>
        <taxon>Bipolaris</taxon>
    </lineage>
</organism>
<evidence type="ECO:0000313" key="1">
    <source>
        <dbReference type="EMBL" id="EUC26857.1"/>
    </source>
</evidence>
<dbReference type="RefSeq" id="XP_007718838.1">
    <property type="nucleotide sequence ID" value="XM_007720648.1"/>
</dbReference>
<keyword evidence="2" id="KW-1185">Reference proteome</keyword>